<dbReference type="SUPFAM" id="SSF51735">
    <property type="entry name" value="NAD(P)-binding Rossmann-fold domains"/>
    <property type="match status" value="1"/>
</dbReference>
<gene>
    <name evidence="1" type="ORF">CMV_020426</name>
</gene>
<dbReference type="GO" id="GO:0034256">
    <property type="term" value="F:chlorophyll(ide) b reductase activity"/>
    <property type="evidence" value="ECO:0007669"/>
    <property type="project" value="TreeGrafter"/>
</dbReference>
<dbReference type="Proteomes" id="UP000737018">
    <property type="component" value="Unassembled WGS sequence"/>
</dbReference>
<protein>
    <submittedName>
        <fullName evidence="1">Uncharacterized protein</fullName>
    </submittedName>
</protein>
<dbReference type="InterPro" id="IPR036291">
    <property type="entry name" value="NAD(P)-bd_dom_sf"/>
</dbReference>
<name>A0A8J4QLI1_9ROSI</name>
<keyword evidence="2" id="KW-1185">Reference proteome</keyword>
<dbReference type="InterPro" id="IPR052625">
    <property type="entry name" value="Chl_b_Red"/>
</dbReference>
<accession>A0A8J4QLI1</accession>
<organism evidence="1 2">
    <name type="scientific">Castanea mollissima</name>
    <name type="common">Chinese chestnut</name>
    <dbReference type="NCBI Taxonomy" id="60419"/>
    <lineage>
        <taxon>Eukaryota</taxon>
        <taxon>Viridiplantae</taxon>
        <taxon>Streptophyta</taxon>
        <taxon>Embryophyta</taxon>
        <taxon>Tracheophyta</taxon>
        <taxon>Spermatophyta</taxon>
        <taxon>Magnoliopsida</taxon>
        <taxon>eudicotyledons</taxon>
        <taxon>Gunneridae</taxon>
        <taxon>Pentapetalae</taxon>
        <taxon>rosids</taxon>
        <taxon>fabids</taxon>
        <taxon>Fagales</taxon>
        <taxon>Fagaceae</taxon>
        <taxon>Castanea</taxon>
    </lineage>
</organism>
<dbReference type="AlphaFoldDB" id="A0A8J4QLI1"/>
<comment type="caution">
    <text evidence="1">The sequence shown here is derived from an EMBL/GenBank/DDBJ whole genome shotgun (WGS) entry which is preliminary data.</text>
</comment>
<proteinExistence type="predicted"/>
<evidence type="ECO:0000313" key="1">
    <source>
        <dbReference type="EMBL" id="KAF3954201.1"/>
    </source>
</evidence>
<reference evidence="1" key="1">
    <citation type="submission" date="2020-03" db="EMBL/GenBank/DDBJ databases">
        <title>Castanea mollissima Vanexum genome sequencing.</title>
        <authorList>
            <person name="Staton M."/>
        </authorList>
    </citation>
    <scope>NUCLEOTIDE SEQUENCE</scope>
    <source>
        <tissue evidence="1">Leaf</tissue>
    </source>
</reference>
<sequence length="147" mass="16424">MAMTPYPHFTTFPSLSSPLLFSKPNHSPFSQPPYLSTPQFNRYTFLSVSSRQNQKPFAVNFNSQIVNAESSSTSNTREPMLPPYNVLITGSTKGIGYALAKEFLQTGDNVIICSRSAERVESAVKSLREEFGEQHVVLNAMLEKDRT</sequence>
<dbReference type="InterPro" id="IPR002347">
    <property type="entry name" value="SDR_fam"/>
</dbReference>
<dbReference type="Pfam" id="PF00106">
    <property type="entry name" value="adh_short"/>
    <property type="match status" value="1"/>
</dbReference>
<evidence type="ECO:0000313" key="2">
    <source>
        <dbReference type="Proteomes" id="UP000737018"/>
    </source>
</evidence>
<dbReference type="OrthoDB" id="3592703at2759"/>
<dbReference type="PANTHER" id="PTHR24314">
    <property type="entry name" value="NON-SPECIFIC LIPID TRANSFER PROTEIN-RELATED"/>
    <property type="match status" value="1"/>
</dbReference>
<dbReference type="GO" id="GO:0015996">
    <property type="term" value="P:chlorophyll catabolic process"/>
    <property type="evidence" value="ECO:0007669"/>
    <property type="project" value="TreeGrafter"/>
</dbReference>
<dbReference type="EMBL" id="JRKL02003794">
    <property type="protein sequence ID" value="KAF3954201.1"/>
    <property type="molecule type" value="Genomic_DNA"/>
</dbReference>
<dbReference type="GO" id="GO:0010304">
    <property type="term" value="P:PSII associated light-harvesting complex II catabolic process"/>
    <property type="evidence" value="ECO:0007669"/>
    <property type="project" value="TreeGrafter"/>
</dbReference>
<dbReference type="Gene3D" id="3.40.50.720">
    <property type="entry name" value="NAD(P)-binding Rossmann-like Domain"/>
    <property type="match status" value="1"/>
</dbReference>
<dbReference type="PANTHER" id="PTHR24314:SF15">
    <property type="entry name" value="CHLOROPHYLL(IDE) B REDUCTASE NOL, CHLOROPLASTIC"/>
    <property type="match status" value="1"/>
</dbReference>